<dbReference type="InterPro" id="IPR027417">
    <property type="entry name" value="P-loop_NTPase"/>
</dbReference>
<sequence>MRRMEEQYLWTIVCAVFVVILVGIAVRDRIQSRKRQITKLRQRWGKVPEQEYTSEELKSISHYAANHQNGRFMIDDITWNDLDLERIFLLLNNTCSSCGEEYLYAVLRLPEFREETLLERERLIEFFRGHQTEREMVQRGLLQVGKISGLSISDYIKALSEIPVRSRAKYFACFLLAVASIVCLLVKPAVGVSLLVAAVIVNISMHTMEANKIEVYLKCLMCLIRVLHASEKLGKEKIPELEEYLSRLRTNERKLHSVRKKSVTLVSAKGTEGDIAGVLYSYINSFFMLDFIQFYSILRVLRQNQQELETLTETLGILDTMIAVASYREYLPYYCIPKFSDQKHAAFMDVENLYHPLIANPVANSIRADGGILVTGSNASGKSTFLKNVAVNMILAQSIHTSLSSNYRASMCKVMTSMALRDDLQSGESYYIVEIRSLKRILEETGKDVPVLCIVDEVLRGTNTVERIAASSQVLAYLRRPSVICFAATHDIELSYILDRMYTNYHFEEEITEHDVRFNYLLKAGRATSRNAIALLELIGYDKGIVQAARASAEQFEKTGIWKEL</sequence>
<evidence type="ECO:0000256" key="1">
    <source>
        <dbReference type="ARBA" id="ARBA00022741"/>
    </source>
</evidence>
<keyword evidence="2" id="KW-0067">ATP-binding</keyword>
<feature type="transmembrane region" description="Helical" evidence="4">
    <location>
        <begin position="7"/>
        <end position="26"/>
    </location>
</feature>
<dbReference type="PANTHER" id="PTHR11361">
    <property type="entry name" value="DNA MISMATCH REPAIR PROTEIN MUTS FAMILY MEMBER"/>
    <property type="match status" value="1"/>
</dbReference>
<reference evidence="6" key="1">
    <citation type="journal article" date="2021" name="PeerJ">
        <title>Extensive microbial diversity within the chicken gut microbiome revealed by metagenomics and culture.</title>
        <authorList>
            <person name="Gilroy R."/>
            <person name="Ravi A."/>
            <person name="Getino M."/>
            <person name="Pursley I."/>
            <person name="Horton D.L."/>
            <person name="Alikhan N.F."/>
            <person name="Baker D."/>
            <person name="Gharbi K."/>
            <person name="Hall N."/>
            <person name="Watson M."/>
            <person name="Adriaenssens E.M."/>
            <person name="Foster-Nyarko E."/>
            <person name="Jarju S."/>
            <person name="Secka A."/>
            <person name="Antonio M."/>
            <person name="Oren A."/>
            <person name="Chaudhuri R.R."/>
            <person name="La Ragione R."/>
            <person name="Hildebrand F."/>
            <person name="Pallen M.J."/>
        </authorList>
    </citation>
    <scope>NUCLEOTIDE SEQUENCE</scope>
    <source>
        <strain evidence="6">CHK185-5351</strain>
    </source>
</reference>
<feature type="transmembrane region" description="Helical" evidence="4">
    <location>
        <begin position="170"/>
        <end position="201"/>
    </location>
</feature>
<evidence type="ECO:0000256" key="3">
    <source>
        <dbReference type="ARBA" id="ARBA00023125"/>
    </source>
</evidence>
<dbReference type="GO" id="GO:0005524">
    <property type="term" value="F:ATP binding"/>
    <property type="evidence" value="ECO:0007669"/>
    <property type="project" value="UniProtKB-KW"/>
</dbReference>
<evidence type="ECO:0000259" key="5">
    <source>
        <dbReference type="SMART" id="SM00534"/>
    </source>
</evidence>
<keyword evidence="4" id="KW-0472">Membrane</keyword>
<gene>
    <name evidence="6" type="ORF">H9705_09025</name>
</gene>
<dbReference type="SUPFAM" id="SSF52540">
    <property type="entry name" value="P-loop containing nucleoside triphosphate hydrolases"/>
    <property type="match status" value="1"/>
</dbReference>
<keyword evidence="4" id="KW-0812">Transmembrane</keyword>
<dbReference type="AlphaFoldDB" id="A0A9D2NCC2"/>
<accession>A0A9D2NCC2</accession>
<dbReference type="InterPro" id="IPR036187">
    <property type="entry name" value="DNA_mismatch_repair_MutS_sf"/>
</dbReference>
<keyword evidence="3" id="KW-0238">DNA-binding</keyword>
<evidence type="ECO:0000313" key="6">
    <source>
        <dbReference type="EMBL" id="HJC15948.1"/>
    </source>
</evidence>
<keyword evidence="4" id="KW-1133">Transmembrane helix</keyword>
<proteinExistence type="predicted"/>
<evidence type="ECO:0000256" key="4">
    <source>
        <dbReference type="SAM" id="Phobius"/>
    </source>
</evidence>
<comment type="caution">
    <text evidence="6">The sequence shown here is derived from an EMBL/GenBank/DDBJ whole genome shotgun (WGS) entry which is preliminary data.</text>
</comment>
<dbReference type="Pfam" id="PF00488">
    <property type="entry name" value="MutS_V"/>
    <property type="match status" value="1"/>
</dbReference>
<keyword evidence="1" id="KW-0547">Nucleotide-binding</keyword>
<dbReference type="InterPro" id="IPR000432">
    <property type="entry name" value="DNA_mismatch_repair_MutS_C"/>
</dbReference>
<dbReference type="EMBL" id="DWWU01000037">
    <property type="protein sequence ID" value="HJC15948.1"/>
    <property type="molecule type" value="Genomic_DNA"/>
</dbReference>
<dbReference type="GO" id="GO:0140664">
    <property type="term" value="F:ATP-dependent DNA damage sensor activity"/>
    <property type="evidence" value="ECO:0007669"/>
    <property type="project" value="InterPro"/>
</dbReference>
<evidence type="ECO:0000256" key="2">
    <source>
        <dbReference type="ARBA" id="ARBA00022840"/>
    </source>
</evidence>
<dbReference type="Proteomes" id="UP000823849">
    <property type="component" value="Unassembled WGS sequence"/>
</dbReference>
<dbReference type="SUPFAM" id="SSF48334">
    <property type="entry name" value="DNA repair protein MutS, domain III"/>
    <property type="match status" value="1"/>
</dbReference>
<dbReference type="Gene3D" id="3.40.50.300">
    <property type="entry name" value="P-loop containing nucleotide triphosphate hydrolases"/>
    <property type="match status" value="1"/>
</dbReference>
<protein>
    <submittedName>
        <fullName evidence="6">DNA mismatch repair protein MutS</fullName>
    </submittedName>
</protein>
<dbReference type="InterPro" id="IPR045076">
    <property type="entry name" value="MutS"/>
</dbReference>
<evidence type="ECO:0000313" key="7">
    <source>
        <dbReference type="Proteomes" id="UP000823849"/>
    </source>
</evidence>
<dbReference type="GO" id="GO:0006298">
    <property type="term" value="P:mismatch repair"/>
    <property type="evidence" value="ECO:0007669"/>
    <property type="project" value="InterPro"/>
</dbReference>
<feature type="domain" description="DNA mismatch repair proteins mutS family" evidence="5">
    <location>
        <begin position="369"/>
        <end position="554"/>
    </location>
</feature>
<name>A0A9D2NCC2_9FIRM</name>
<reference evidence="6" key="2">
    <citation type="submission" date="2021-04" db="EMBL/GenBank/DDBJ databases">
        <authorList>
            <person name="Gilroy R."/>
        </authorList>
    </citation>
    <scope>NUCLEOTIDE SEQUENCE</scope>
    <source>
        <strain evidence="6">CHK185-5351</strain>
    </source>
</reference>
<organism evidence="6 7">
    <name type="scientific">Candidatus Fusicatenibacter intestinigallinarum</name>
    <dbReference type="NCBI Taxonomy" id="2838598"/>
    <lineage>
        <taxon>Bacteria</taxon>
        <taxon>Bacillati</taxon>
        <taxon>Bacillota</taxon>
        <taxon>Clostridia</taxon>
        <taxon>Lachnospirales</taxon>
        <taxon>Lachnospiraceae</taxon>
        <taxon>Fusicatenibacter</taxon>
    </lineage>
</organism>
<dbReference type="GO" id="GO:0030983">
    <property type="term" value="F:mismatched DNA binding"/>
    <property type="evidence" value="ECO:0007669"/>
    <property type="project" value="InterPro"/>
</dbReference>
<dbReference type="PANTHER" id="PTHR11361:SF152">
    <property type="entry name" value="DNA MISMATCH REPAIR PROTEIN"/>
    <property type="match status" value="1"/>
</dbReference>
<dbReference type="GO" id="GO:0005829">
    <property type="term" value="C:cytosol"/>
    <property type="evidence" value="ECO:0007669"/>
    <property type="project" value="TreeGrafter"/>
</dbReference>
<dbReference type="SMART" id="SM00534">
    <property type="entry name" value="MUTSac"/>
    <property type="match status" value="1"/>
</dbReference>